<organism evidence="2 3">
    <name type="scientific">Chelonia mydas</name>
    <name type="common">Green sea-turtle</name>
    <name type="synonym">Chelonia agassizi</name>
    <dbReference type="NCBI Taxonomy" id="8469"/>
    <lineage>
        <taxon>Eukaryota</taxon>
        <taxon>Metazoa</taxon>
        <taxon>Chordata</taxon>
        <taxon>Craniata</taxon>
        <taxon>Vertebrata</taxon>
        <taxon>Euteleostomi</taxon>
        <taxon>Archelosauria</taxon>
        <taxon>Testudinata</taxon>
        <taxon>Testudines</taxon>
        <taxon>Cryptodira</taxon>
        <taxon>Durocryptodira</taxon>
        <taxon>Americhelydia</taxon>
        <taxon>Chelonioidea</taxon>
        <taxon>Cheloniidae</taxon>
        <taxon>Chelonia</taxon>
    </lineage>
</organism>
<name>M7BXJ0_CHEMY</name>
<sequence>MPRAAGLDSAARVHPAQEPLVPTTQKPALLTLAPQGGPRSLVLVDSPEHECQVDELELPSIPDTFTAARNLIAMMASQSPASRDRPLVLQCGAPSRSKPRMDPEPATGAEPTVGTEEHGTEQDLPREPEGQEFPVPLLALSSSSLDEAVAGTSSSGLPPIDSLAHQDLLRRVPHNMGLQAEEVVKSEDLVVDILAPEGPLSMTLPLIKTI</sequence>
<dbReference type="Proteomes" id="UP000031443">
    <property type="component" value="Unassembled WGS sequence"/>
</dbReference>
<feature type="compositionally biased region" description="Basic and acidic residues" evidence="1">
    <location>
        <begin position="115"/>
        <end position="129"/>
    </location>
</feature>
<gene>
    <name evidence="2" type="ORF">UY3_00149</name>
</gene>
<dbReference type="EMBL" id="KB469744">
    <property type="protein sequence ID" value="EMP42586.1"/>
    <property type="molecule type" value="Genomic_DNA"/>
</dbReference>
<accession>M7BXJ0</accession>
<reference evidence="3" key="1">
    <citation type="journal article" date="2013" name="Nat. Genet.">
        <title>The draft genomes of soft-shell turtle and green sea turtle yield insights into the development and evolution of the turtle-specific body plan.</title>
        <authorList>
            <person name="Wang Z."/>
            <person name="Pascual-Anaya J."/>
            <person name="Zadissa A."/>
            <person name="Li W."/>
            <person name="Niimura Y."/>
            <person name="Huang Z."/>
            <person name="Li C."/>
            <person name="White S."/>
            <person name="Xiong Z."/>
            <person name="Fang D."/>
            <person name="Wang B."/>
            <person name="Ming Y."/>
            <person name="Chen Y."/>
            <person name="Zheng Y."/>
            <person name="Kuraku S."/>
            <person name="Pignatelli M."/>
            <person name="Herrero J."/>
            <person name="Beal K."/>
            <person name="Nozawa M."/>
            <person name="Li Q."/>
            <person name="Wang J."/>
            <person name="Zhang H."/>
            <person name="Yu L."/>
            <person name="Shigenobu S."/>
            <person name="Wang J."/>
            <person name="Liu J."/>
            <person name="Flicek P."/>
            <person name="Searle S."/>
            <person name="Wang J."/>
            <person name="Kuratani S."/>
            <person name="Yin Y."/>
            <person name="Aken B."/>
            <person name="Zhang G."/>
            <person name="Irie N."/>
        </authorList>
    </citation>
    <scope>NUCLEOTIDE SEQUENCE [LARGE SCALE GENOMIC DNA]</scope>
</reference>
<proteinExistence type="predicted"/>
<feature type="region of interest" description="Disordered" evidence="1">
    <location>
        <begin position="1"/>
        <end position="25"/>
    </location>
</feature>
<keyword evidence="3" id="KW-1185">Reference proteome</keyword>
<evidence type="ECO:0000313" key="3">
    <source>
        <dbReference type="Proteomes" id="UP000031443"/>
    </source>
</evidence>
<evidence type="ECO:0000256" key="1">
    <source>
        <dbReference type="SAM" id="MobiDB-lite"/>
    </source>
</evidence>
<protein>
    <submittedName>
        <fullName evidence="2">Uncharacterized protein</fullName>
    </submittedName>
</protein>
<dbReference type="AlphaFoldDB" id="M7BXJ0"/>
<feature type="region of interest" description="Disordered" evidence="1">
    <location>
        <begin position="91"/>
        <end position="130"/>
    </location>
</feature>
<evidence type="ECO:0000313" key="2">
    <source>
        <dbReference type="EMBL" id="EMP42586.1"/>
    </source>
</evidence>